<proteinExistence type="predicted"/>
<dbReference type="Pfam" id="PF03235">
    <property type="entry name" value="GmrSD_N"/>
    <property type="match status" value="1"/>
</dbReference>
<sequence length="355" mass="41438">MRDLTVEYISGKYSDGLKYNEIDNENIDGSSLKRNTLYVPDYQREFTWDEKRQSKLIESIILGLPIPFIFVAENKDGAWEIVDGSQRIRTIHSFVSNELRLSGLQSIDLANGFLFNELDASRQGKLLDTALRFIILSEETTDEVKKDMFERINRGSDLLKSMEKRKGIYPGLFTDLIYDYPQENPEFKKQLLVDKWLEKRQEHNELLLRFYALSENSNYKKGVSGSFSDYLDRFLENKNNELSKLSPEQQQKAIKKYRNDMDEVLSFVNEFFPFGFRHTSNPQTKRSIFEAISVGTLLAIRMGVNRDKIDKDKIKKAINSKEFKENTHIANQLHKKDKLVGRIEFIRDLLLGMSK</sequence>
<dbReference type="AlphaFoldDB" id="A0A8T6Q135"/>
<evidence type="ECO:0000313" key="3">
    <source>
        <dbReference type="Proteomes" id="UP000471360"/>
    </source>
</evidence>
<accession>A0A8T6Q135</accession>
<gene>
    <name evidence="2" type="ORF">G3W53_00015</name>
</gene>
<feature type="domain" description="GmrSD restriction endonucleases N-terminal" evidence="1">
    <location>
        <begin position="35"/>
        <end position="169"/>
    </location>
</feature>
<organism evidence="2 3">
    <name type="scientific">Escherichia coli</name>
    <dbReference type="NCBI Taxonomy" id="562"/>
    <lineage>
        <taxon>Bacteria</taxon>
        <taxon>Pseudomonadati</taxon>
        <taxon>Pseudomonadota</taxon>
        <taxon>Gammaproteobacteria</taxon>
        <taxon>Enterobacterales</taxon>
        <taxon>Enterobacteriaceae</taxon>
        <taxon>Escherichia</taxon>
    </lineage>
</organism>
<reference evidence="2 3" key="1">
    <citation type="submission" date="2020-02" db="EMBL/GenBank/DDBJ databases">
        <authorList>
            <person name="Subbiah M."/>
            <person name="Call D."/>
        </authorList>
    </citation>
    <scope>NUCLEOTIDE SEQUENCE [LARGE SCALE GENOMIC DNA]</scope>
    <source>
        <strain evidence="2 3">8375wB1</strain>
    </source>
</reference>
<dbReference type="InterPro" id="IPR004919">
    <property type="entry name" value="GmrSD_N"/>
</dbReference>
<comment type="caution">
    <text evidence="2">The sequence shown here is derived from an EMBL/GenBank/DDBJ whole genome shotgun (WGS) entry which is preliminary data.</text>
</comment>
<name>A0A8T6Q135_ECOLX</name>
<dbReference type="Proteomes" id="UP000471360">
    <property type="component" value="Unassembled WGS sequence"/>
</dbReference>
<dbReference type="PANTHER" id="PTHR39639">
    <property type="entry name" value="CHROMOSOME 16, WHOLE GENOME SHOTGUN SEQUENCE"/>
    <property type="match status" value="1"/>
</dbReference>
<evidence type="ECO:0000313" key="2">
    <source>
        <dbReference type="EMBL" id="NEN68614.1"/>
    </source>
</evidence>
<dbReference type="EMBL" id="JAAGYP010000001">
    <property type="protein sequence ID" value="NEN68614.1"/>
    <property type="molecule type" value="Genomic_DNA"/>
</dbReference>
<protein>
    <submittedName>
        <fullName evidence="2">DUF262 domain-containing protein</fullName>
    </submittedName>
</protein>
<evidence type="ECO:0000259" key="1">
    <source>
        <dbReference type="Pfam" id="PF03235"/>
    </source>
</evidence>
<dbReference type="PANTHER" id="PTHR39639:SF1">
    <property type="entry name" value="DUF262 DOMAIN-CONTAINING PROTEIN"/>
    <property type="match status" value="1"/>
</dbReference>